<sequence length="198" mass="22418">MPTACHVIIWNHESRNFCDYIIGVHNSKYSGSTLFQLGPELIVTDPGPTEGNHRHHWRIFERRGYIVRAENRECGSQAVTGYTYAEWLVAVRLDHSRNLFPNHVLQTGTRARFGDIETQKTVLHHATVASTTHIVGQFCQGNTKIFQPFQTRGGSPKSNHHVTSSQALNFLLVFTDCDVTNPTGSSTWQLRHRRNPIG</sequence>
<reference evidence="1 2" key="1">
    <citation type="journal article" date="2023" name="Life. Sci Alliance">
        <title>Evolutionary insights into 3D genome organization and epigenetic landscape of Vigna mungo.</title>
        <authorList>
            <person name="Junaid A."/>
            <person name="Singh B."/>
            <person name="Bhatia S."/>
        </authorList>
    </citation>
    <scope>NUCLEOTIDE SEQUENCE [LARGE SCALE GENOMIC DNA]</scope>
    <source>
        <strain evidence="1">Urdbean</strain>
    </source>
</reference>
<evidence type="ECO:0000313" key="2">
    <source>
        <dbReference type="Proteomes" id="UP001374535"/>
    </source>
</evidence>
<dbReference type="AlphaFoldDB" id="A0AAQ3N9D1"/>
<protein>
    <submittedName>
        <fullName evidence="1">Uncharacterized protein</fullName>
    </submittedName>
</protein>
<dbReference type="Proteomes" id="UP001374535">
    <property type="component" value="Chromosome 6"/>
</dbReference>
<keyword evidence="2" id="KW-1185">Reference proteome</keyword>
<gene>
    <name evidence="1" type="ORF">V8G54_019045</name>
</gene>
<dbReference type="EMBL" id="CP144695">
    <property type="protein sequence ID" value="WVZ05699.1"/>
    <property type="molecule type" value="Genomic_DNA"/>
</dbReference>
<name>A0AAQ3N9D1_VIGMU</name>
<accession>A0AAQ3N9D1</accession>
<evidence type="ECO:0000313" key="1">
    <source>
        <dbReference type="EMBL" id="WVZ05699.1"/>
    </source>
</evidence>
<proteinExistence type="predicted"/>
<organism evidence="1 2">
    <name type="scientific">Vigna mungo</name>
    <name type="common">Black gram</name>
    <name type="synonym">Phaseolus mungo</name>
    <dbReference type="NCBI Taxonomy" id="3915"/>
    <lineage>
        <taxon>Eukaryota</taxon>
        <taxon>Viridiplantae</taxon>
        <taxon>Streptophyta</taxon>
        <taxon>Embryophyta</taxon>
        <taxon>Tracheophyta</taxon>
        <taxon>Spermatophyta</taxon>
        <taxon>Magnoliopsida</taxon>
        <taxon>eudicotyledons</taxon>
        <taxon>Gunneridae</taxon>
        <taxon>Pentapetalae</taxon>
        <taxon>rosids</taxon>
        <taxon>fabids</taxon>
        <taxon>Fabales</taxon>
        <taxon>Fabaceae</taxon>
        <taxon>Papilionoideae</taxon>
        <taxon>50 kb inversion clade</taxon>
        <taxon>NPAAA clade</taxon>
        <taxon>indigoferoid/millettioid clade</taxon>
        <taxon>Phaseoleae</taxon>
        <taxon>Vigna</taxon>
    </lineage>
</organism>